<name>A0A508X364_9HYPH</name>
<dbReference type="Gene3D" id="2.40.100.20">
    <property type="match status" value="1"/>
</dbReference>
<dbReference type="InterPro" id="IPR029000">
    <property type="entry name" value="Cyclophilin-like_dom_sf"/>
</dbReference>
<proteinExistence type="predicted"/>
<evidence type="ECO:0000259" key="1">
    <source>
        <dbReference type="Pfam" id="PF18050"/>
    </source>
</evidence>
<feature type="domain" description="Cyclophilin-like" evidence="1">
    <location>
        <begin position="31"/>
        <end position="133"/>
    </location>
</feature>
<dbReference type="AlphaFoldDB" id="A0A508X364"/>
<reference evidence="2" key="1">
    <citation type="submission" date="2019-06" db="EMBL/GenBank/DDBJ databases">
        <authorList>
            <person name="Le Quere A."/>
            <person name="Colella S."/>
        </authorList>
    </citation>
    <scope>NUCLEOTIDE SEQUENCE</scope>
    <source>
        <strain evidence="2">EmedicaeMD41</strain>
    </source>
</reference>
<sequence>MLKTMLGSAVIALGVVGPVMPQERIRISSAWGEVTADLADNEAAKSLAQMLPLTIDMSDHFRQEKTGNLPSSLPELPRQRDFSVGTLGLWSTDHFVIYYRTGRVPSPGIIVLGKVAGDVSIFDRPGSVTVTLEAVD</sequence>
<dbReference type="Pfam" id="PF18050">
    <property type="entry name" value="Cyclophil_like2"/>
    <property type="match status" value="1"/>
</dbReference>
<dbReference type="EMBL" id="CABFNB010000121">
    <property type="protein sequence ID" value="VTZ64016.1"/>
    <property type="molecule type" value="Genomic_DNA"/>
</dbReference>
<dbReference type="SUPFAM" id="SSF50891">
    <property type="entry name" value="Cyclophilin-like"/>
    <property type="match status" value="1"/>
</dbReference>
<organism evidence="2">
    <name type="scientific">Sinorhizobium medicae</name>
    <dbReference type="NCBI Taxonomy" id="110321"/>
    <lineage>
        <taxon>Bacteria</taxon>
        <taxon>Pseudomonadati</taxon>
        <taxon>Pseudomonadota</taxon>
        <taxon>Alphaproteobacteria</taxon>
        <taxon>Hyphomicrobiales</taxon>
        <taxon>Rhizobiaceae</taxon>
        <taxon>Sinorhizobium/Ensifer group</taxon>
        <taxon>Sinorhizobium</taxon>
    </lineage>
</organism>
<accession>A0A508X364</accession>
<protein>
    <recommendedName>
        <fullName evidence="1">Cyclophilin-like domain-containing protein</fullName>
    </recommendedName>
</protein>
<dbReference type="InterPro" id="IPR041183">
    <property type="entry name" value="Cyclophilin-like"/>
</dbReference>
<dbReference type="Proteomes" id="UP000507954">
    <property type="component" value="Unassembled WGS sequence"/>
</dbReference>
<evidence type="ECO:0000313" key="2">
    <source>
        <dbReference type="EMBL" id="VTZ64016.1"/>
    </source>
</evidence>
<gene>
    <name evidence="2" type="ORF">EMEDMD4_530223</name>
</gene>